<gene>
    <name evidence="3" type="ORF">TR69_WS6001001454</name>
</gene>
<name>A0A136LW20_9BACT</name>
<dbReference type="Pfam" id="PF00285">
    <property type="entry name" value="Citrate_synt"/>
    <property type="match status" value="1"/>
</dbReference>
<dbReference type="GO" id="GO:0003878">
    <property type="term" value="F:ATP citrate synthase activity"/>
    <property type="evidence" value="ECO:0007669"/>
    <property type="project" value="TreeGrafter"/>
</dbReference>
<dbReference type="Gene3D" id="1.10.230.10">
    <property type="entry name" value="Cytochrome P450-Terp, domain 2"/>
    <property type="match status" value="1"/>
</dbReference>
<evidence type="ECO:0000256" key="2">
    <source>
        <dbReference type="ARBA" id="ARBA00012972"/>
    </source>
</evidence>
<dbReference type="Proteomes" id="UP000070457">
    <property type="component" value="Unassembled WGS sequence"/>
</dbReference>
<dbReference type="GO" id="GO:0006099">
    <property type="term" value="P:tricarboxylic acid cycle"/>
    <property type="evidence" value="ECO:0007669"/>
    <property type="project" value="UniProtKB-UniPathway"/>
</dbReference>
<evidence type="ECO:0000313" key="4">
    <source>
        <dbReference type="Proteomes" id="UP000070457"/>
    </source>
</evidence>
<protein>
    <recommendedName>
        <fullName evidence="2">citrate synthase (unknown stereospecificity)</fullName>
        <ecNumber evidence="2">2.3.3.16</ecNumber>
    </recommendedName>
</protein>
<dbReference type="PATRIC" id="fig|1617426.3.peg.1432"/>
<comment type="caution">
    <text evidence="3">The sequence shown here is derived from an EMBL/GenBank/DDBJ whole genome shotgun (WGS) entry which is preliminary data.</text>
</comment>
<sequence length="131" mass="14905">MKRKGELIMGIGHRIKTVQNPDKRVELLKKFAGRELKKTPYLDFALAVESETLKKKNNLILNVDGAVAVIFLDILKQGRFSDEEVRTIIDAGALNGLFALSRSIGMIGHILDQKRMNEGLYRHPWDDILYL</sequence>
<reference evidence="3 4" key="1">
    <citation type="submission" date="2015-02" db="EMBL/GenBank/DDBJ databases">
        <title>Improved understanding of the partial-nitritation anammox process through 23 genomes representing the majority of the microbial community.</title>
        <authorList>
            <person name="Speth D.R."/>
            <person name="In T Zandt M."/>
            <person name="Guerrero Cruz S."/>
            <person name="Jetten M.S."/>
            <person name="Dutilh B.E."/>
        </authorList>
    </citation>
    <scope>NUCLEOTIDE SEQUENCE [LARGE SCALE GENOMIC DNA]</scope>
    <source>
        <strain evidence="3">OLB20</strain>
    </source>
</reference>
<dbReference type="EC" id="2.3.3.16" evidence="2"/>
<dbReference type="GO" id="GO:0006633">
    <property type="term" value="P:fatty acid biosynthetic process"/>
    <property type="evidence" value="ECO:0007669"/>
    <property type="project" value="TreeGrafter"/>
</dbReference>
<dbReference type="InterPro" id="IPR002020">
    <property type="entry name" value="Citrate_synthase"/>
</dbReference>
<comment type="pathway">
    <text evidence="1">Carbohydrate metabolism; tricarboxylic acid cycle.</text>
</comment>
<evidence type="ECO:0000313" key="3">
    <source>
        <dbReference type="EMBL" id="KXK25848.1"/>
    </source>
</evidence>
<dbReference type="EMBL" id="JYNZ01000006">
    <property type="protein sequence ID" value="KXK25848.1"/>
    <property type="molecule type" value="Genomic_DNA"/>
</dbReference>
<dbReference type="GO" id="GO:0006085">
    <property type="term" value="P:acetyl-CoA biosynthetic process"/>
    <property type="evidence" value="ECO:0007669"/>
    <property type="project" value="TreeGrafter"/>
</dbReference>
<evidence type="ECO:0000256" key="1">
    <source>
        <dbReference type="ARBA" id="ARBA00005163"/>
    </source>
</evidence>
<dbReference type="GO" id="GO:0036440">
    <property type="term" value="F:citrate synthase activity"/>
    <property type="evidence" value="ECO:0007669"/>
    <property type="project" value="UniProtKB-EC"/>
</dbReference>
<dbReference type="PANTHER" id="PTHR23118:SF42">
    <property type="entry name" value="ATP-CITRATE SYNTHASE"/>
    <property type="match status" value="1"/>
</dbReference>
<proteinExistence type="predicted"/>
<dbReference type="GO" id="GO:0005829">
    <property type="term" value="C:cytosol"/>
    <property type="evidence" value="ECO:0007669"/>
    <property type="project" value="TreeGrafter"/>
</dbReference>
<dbReference type="UniPathway" id="UPA00223"/>
<dbReference type="InterPro" id="IPR036969">
    <property type="entry name" value="Citrate_synthase_sf"/>
</dbReference>
<dbReference type="STRING" id="1617426.TR69_WS6001001454"/>
<dbReference type="SUPFAM" id="SSF48256">
    <property type="entry name" value="Citrate synthase"/>
    <property type="match status" value="1"/>
</dbReference>
<dbReference type="InterPro" id="IPR016143">
    <property type="entry name" value="Citrate_synth-like_sm_a-sub"/>
</dbReference>
<dbReference type="PANTHER" id="PTHR23118">
    <property type="entry name" value="ATP-CITRATE SYNTHASE"/>
    <property type="match status" value="1"/>
</dbReference>
<accession>A0A136LW20</accession>
<dbReference type="AlphaFoldDB" id="A0A136LW20"/>
<organism evidence="3 4">
    <name type="scientific">candidate division WS6 bacterium OLB20</name>
    <dbReference type="NCBI Taxonomy" id="1617426"/>
    <lineage>
        <taxon>Bacteria</taxon>
        <taxon>Candidatus Dojkabacteria</taxon>
    </lineage>
</organism>